<comment type="caution">
    <text evidence="2">The sequence shown here is derived from an EMBL/GenBank/DDBJ whole genome shotgun (WGS) entry which is preliminary data.</text>
</comment>
<name>A0A8X7NB11_9BASI</name>
<dbReference type="AlphaFoldDB" id="A0A8X7NB11"/>
<reference evidence="2" key="1">
    <citation type="submission" date="2016-04" db="EMBL/GenBank/DDBJ databases">
        <authorList>
            <person name="Nguyen H.D."/>
            <person name="Samba Siva P."/>
            <person name="Cullis J."/>
            <person name="Levesque C.A."/>
            <person name="Hambleton S."/>
        </authorList>
    </citation>
    <scope>NUCLEOTIDE SEQUENCE</scope>
    <source>
        <strain evidence="2">DAOMC 236422</strain>
    </source>
</reference>
<gene>
    <name evidence="2" type="ORF">A4X09_0g2360</name>
</gene>
<protein>
    <submittedName>
        <fullName evidence="2">Uncharacterized protein</fullName>
    </submittedName>
</protein>
<reference evidence="2" key="2">
    <citation type="journal article" date="2019" name="IMA Fungus">
        <title>Genome sequencing and comparison of five Tilletia species to identify candidate genes for the detection of regulated species infecting wheat.</title>
        <authorList>
            <person name="Nguyen H.D.T."/>
            <person name="Sultana T."/>
            <person name="Kesanakurti P."/>
            <person name="Hambleton S."/>
        </authorList>
    </citation>
    <scope>NUCLEOTIDE SEQUENCE</scope>
    <source>
        <strain evidence="2">DAOMC 236422</strain>
    </source>
</reference>
<accession>A0A8X7NB11</accession>
<evidence type="ECO:0000313" key="3">
    <source>
        <dbReference type="Proteomes" id="UP000078113"/>
    </source>
</evidence>
<dbReference type="EMBL" id="LWDG02000069">
    <property type="protein sequence ID" value="KAE8269974.1"/>
    <property type="molecule type" value="Genomic_DNA"/>
</dbReference>
<keyword evidence="3" id="KW-1185">Reference proteome</keyword>
<dbReference type="Proteomes" id="UP000078113">
    <property type="component" value="Unassembled WGS sequence"/>
</dbReference>
<feature type="compositionally biased region" description="Polar residues" evidence="1">
    <location>
        <begin position="241"/>
        <end position="250"/>
    </location>
</feature>
<organism evidence="2 3">
    <name type="scientific">Tilletia walkeri</name>
    <dbReference type="NCBI Taxonomy" id="117179"/>
    <lineage>
        <taxon>Eukaryota</taxon>
        <taxon>Fungi</taxon>
        <taxon>Dikarya</taxon>
        <taxon>Basidiomycota</taxon>
        <taxon>Ustilaginomycotina</taxon>
        <taxon>Exobasidiomycetes</taxon>
        <taxon>Tilletiales</taxon>
        <taxon>Tilletiaceae</taxon>
        <taxon>Tilletia</taxon>
    </lineage>
</organism>
<feature type="region of interest" description="Disordered" evidence="1">
    <location>
        <begin position="200"/>
        <end position="250"/>
    </location>
</feature>
<sequence length="250" mass="27554">MIAAQAVSKAWHTLNPHLPQHVDLGENTRASAWSKTDSPIQARLVCSADELWAVFEVQLRVDLSEIVAHKLKLDVHVVHNDTWLATHKAGNGHFAPAPEVKALPEQLVRPFQIPVLINMESAQSVQVSISAETEAANYWANIARFTFFFGAEARKSHLVWEPLAVMRERNANNPENESIFAASRLKKGIKKFLGAPPGAGLGAKHAPDPHSVAVQDGPPAYHTSHLYGAPPPMDRRESYWSEHTANTAHD</sequence>
<evidence type="ECO:0000313" key="2">
    <source>
        <dbReference type="EMBL" id="KAE8269974.1"/>
    </source>
</evidence>
<evidence type="ECO:0000256" key="1">
    <source>
        <dbReference type="SAM" id="MobiDB-lite"/>
    </source>
</evidence>
<proteinExistence type="predicted"/>